<dbReference type="SUPFAM" id="SSF53448">
    <property type="entry name" value="Nucleotide-diphospho-sugar transferases"/>
    <property type="match status" value="1"/>
</dbReference>
<dbReference type="InterPro" id="IPR003329">
    <property type="entry name" value="Cytidylyl_trans"/>
</dbReference>
<dbReference type="AlphaFoldDB" id="A0A3D9FK62"/>
<comment type="caution">
    <text evidence="1">The sequence shown here is derived from an EMBL/GenBank/DDBJ whole genome shotgun (WGS) entry which is preliminary data.</text>
</comment>
<dbReference type="PANTHER" id="PTHR21485">
    <property type="entry name" value="HAD SUPERFAMILY MEMBERS CMAS AND KDSC"/>
    <property type="match status" value="1"/>
</dbReference>
<dbReference type="InterPro" id="IPR050793">
    <property type="entry name" value="CMP-NeuNAc_synthase"/>
</dbReference>
<name>A0A3D9FK62_9FLAO</name>
<dbReference type="GO" id="GO:0008781">
    <property type="term" value="F:N-acylneuraminate cytidylyltransferase activity"/>
    <property type="evidence" value="ECO:0007669"/>
    <property type="project" value="TreeGrafter"/>
</dbReference>
<dbReference type="OrthoDB" id="9805604at2"/>
<keyword evidence="2" id="KW-1185">Reference proteome</keyword>
<gene>
    <name evidence="1" type="ORF">BD847_3856</name>
</gene>
<protein>
    <submittedName>
        <fullName evidence="1">CMP-N,N'-diacetyllegionaminic acid synthase</fullName>
    </submittedName>
</protein>
<dbReference type="Pfam" id="PF02348">
    <property type="entry name" value="CTP_transf_3"/>
    <property type="match status" value="1"/>
</dbReference>
<evidence type="ECO:0000313" key="2">
    <source>
        <dbReference type="Proteomes" id="UP000257004"/>
    </source>
</evidence>
<evidence type="ECO:0000313" key="1">
    <source>
        <dbReference type="EMBL" id="RED19569.1"/>
    </source>
</evidence>
<dbReference type="Proteomes" id="UP000257004">
    <property type="component" value="Unassembled WGS sequence"/>
</dbReference>
<dbReference type="InterPro" id="IPR029044">
    <property type="entry name" value="Nucleotide-diphossugar_trans"/>
</dbReference>
<organism evidence="1 2">
    <name type="scientific">Flavobacterium cutihirudinis</name>
    <dbReference type="NCBI Taxonomy" id="1265740"/>
    <lineage>
        <taxon>Bacteria</taxon>
        <taxon>Pseudomonadati</taxon>
        <taxon>Bacteroidota</taxon>
        <taxon>Flavobacteriia</taxon>
        <taxon>Flavobacteriales</taxon>
        <taxon>Flavobacteriaceae</taxon>
        <taxon>Flavobacterium</taxon>
    </lineage>
</organism>
<dbReference type="EMBL" id="QRDQ01000012">
    <property type="protein sequence ID" value="RED19569.1"/>
    <property type="molecule type" value="Genomic_DNA"/>
</dbReference>
<dbReference type="CDD" id="cd02513">
    <property type="entry name" value="CMP-NeuAc_Synthase"/>
    <property type="match status" value="1"/>
</dbReference>
<proteinExistence type="predicted"/>
<accession>A0A3D9FK62</accession>
<sequence>MKVLAIIPARGGSKGVPGKNIKDLGGKPLLVHAIECALQSALVTKTVVSTDDSNIANVAIGHNVEVLKRPAHLADDKSNVVDTVLHIIKESTENFDVIVLLQPTSPLRTYKDLDNIIKLLADKNDKDGVISVVPMNDIHPARMYKLINDVELIPLFQTGEALRRQDIEPVYYRNGCFYAVRVNAFLDQKTFMVQKKMAYIMNPDWLVNIDTFRDFKLATLLYDDWKKETTNY</sequence>
<dbReference type="Gene3D" id="3.90.550.10">
    <property type="entry name" value="Spore Coat Polysaccharide Biosynthesis Protein SpsA, Chain A"/>
    <property type="match status" value="1"/>
</dbReference>
<dbReference type="PANTHER" id="PTHR21485:SF6">
    <property type="entry name" value="N-ACYLNEURAMINATE CYTIDYLYLTRANSFERASE-RELATED"/>
    <property type="match status" value="1"/>
</dbReference>
<dbReference type="RefSeq" id="WP_115889798.1">
    <property type="nucleotide sequence ID" value="NZ_QRDQ01000012.1"/>
</dbReference>
<reference evidence="1 2" key="1">
    <citation type="submission" date="2018-07" db="EMBL/GenBank/DDBJ databases">
        <title>Genomic Encyclopedia of Archaeal and Bacterial Type Strains, Phase II (KMG-II): from individual species to whole genera.</title>
        <authorList>
            <person name="Goeker M."/>
        </authorList>
    </citation>
    <scope>NUCLEOTIDE SEQUENCE [LARGE SCALE GENOMIC DNA]</scope>
    <source>
        <strain evidence="1 2">DSM 25795</strain>
    </source>
</reference>